<comment type="caution">
    <text evidence="1">The sequence shown here is derived from an EMBL/GenBank/DDBJ whole genome shotgun (WGS) entry which is preliminary data.</text>
</comment>
<proteinExistence type="predicted"/>
<protein>
    <recommendedName>
        <fullName evidence="3">Gluconate 2-dehydrogenase subunit 3 family protein</fullName>
    </recommendedName>
</protein>
<dbReference type="Proteomes" id="UP001519362">
    <property type="component" value="Unassembled WGS sequence"/>
</dbReference>
<evidence type="ECO:0000313" key="1">
    <source>
        <dbReference type="EMBL" id="MBP2436616.1"/>
    </source>
</evidence>
<sequence>MAEQATPALVPVIERAIVLVTRAILRSDDSSGLQGDIVSELLDAHAEAVRSAYPPLTQPEQTRLVKWLISFRYGGTQDFFDPDIVAYAPALSAKSLDRYRRAIEQMDLGPYGRYPLERLAVLARDRVGPRRSRSAR</sequence>
<gene>
    <name evidence="1" type="ORF">JOF34_001202</name>
</gene>
<keyword evidence="2" id="KW-1185">Reference proteome</keyword>
<evidence type="ECO:0000313" key="2">
    <source>
        <dbReference type="Proteomes" id="UP001519362"/>
    </source>
</evidence>
<name>A0ABS4ZH60_9MICO</name>
<dbReference type="EMBL" id="JAGIOL010000001">
    <property type="protein sequence ID" value="MBP2436616.1"/>
    <property type="molecule type" value="Genomic_DNA"/>
</dbReference>
<evidence type="ECO:0008006" key="3">
    <source>
        <dbReference type="Google" id="ProtNLM"/>
    </source>
</evidence>
<reference evidence="1 2" key="1">
    <citation type="submission" date="2021-03" db="EMBL/GenBank/DDBJ databases">
        <title>Sequencing the genomes of 1000 actinobacteria strains.</title>
        <authorList>
            <person name="Klenk H.-P."/>
        </authorList>
    </citation>
    <scope>NUCLEOTIDE SEQUENCE [LARGE SCALE GENOMIC DNA]</scope>
    <source>
        <strain evidence="1 2">DSM 24221</strain>
    </source>
</reference>
<dbReference type="RefSeq" id="WP_165135959.1">
    <property type="nucleotide sequence ID" value="NZ_CP049253.1"/>
</dbReference>
<organism evidence="1 2">
    <name type="scientific">Microbacterium amylolyticum</name>
    <dbReference type="NCBI Taxonomy" id="936337"/>
    <lineage>
        <taxon>Bacteria</taxon>
        <taxon>Bacillati</taxon>
        <taxon>Actinomycetota</taxon>
        <taxon>Actinomycetes</taxon>
        <taxon>Micrococcales</taxon>
        <taxon>Microbacteriaceae</taxon>
        <taxon>Microbacterium</taxon>
    </lineage>
</organism>
<accession>A0ABS4ZH60</accession>